<reference evidence="3" key="1">
    <citation type="journal article" date="2019" name="Int. J. Syst. Evol. Microbiol.">
        <title>The Global Catalogue of Microorganisms (GCM) 10K type strain sequencing project: providing services to taxonomists for standard genome sequencing and annotation.</title>
        <authorList>
            <consortium name="The Broad Institute Genomics Platform"/>
            <consortium name="The Broad Institute Genome Sequencing Center for Infectious Disease"/>
            <person name="Wu L."/>
            <person name="Ma J."/>
        </authorList>
    </citation>
    <scope>NUCLEOTIDE SEQUENCE [LARGE SCALE GENOMIC DNA]</scope>
    <source>
        <strain evidence="3">JCM 4816</strain>
    </source>
</reference>
<feature type="compositionally biased region" description="Low complexity" evidence="1">
    <location>
        <begin position="697"/>
        <end position="710"/>
    </location>
</feature>
<dbReference type="Proteomes" id="UP001596174">
    <property type="component" value="Unassembled WGS sequence"/>
</dbReference>
<protein>
    <submittedName>
        <fullName evidence="2">ATP-binding protein</fullName>
    </submittedName>
</protein>
<evidence type="ECO:0000313" key="3">
    <source>
        <dbReference type="Proteomes" id="UP001596174"/>
    </source>
</evidence>
<organism evidence="2 3">
    <name type="scientific">Streptacidiphilus monticola</name>
    <dbReference type="NCBI Taxonomy" id="2161674"/>
    <lineage>
        <taxon>Bacteria</taxon>
        <taxon>Bacillati</taxon>
        <taxon>Actinomycetota</taxon>
        <taxon>Actinomycetes</taxon>
        <taxon>Kitasatosporales</taxon>
        <taxon>Streptomycetaceae</taxon>
        <taxon>Streptacidiphilus</taxon>
    </lineage>
</organism>
<sequence length="710" mass="71955">MNNLPAIRGNHAPVPAVPEPTAESTDRGRTGEVVAGRLLLAVNAPHGTTAQPIPAEREPQPRPLERPDDGRRSSGATLLEREEVCARARELLQQGRSVRLVGPHGSGRSAVLGVAAAPDAVRLSGHRRGPGELLQELFAATHRTDSPYRPDPARLRELLRPLRLQVVVDDLEFGGDQLDELLAAAPGCAFLLAVTPDLPAPSAEVVELRLEGLSRAGSLALVSRLAGRSLDESERAWAVDLWFESEGLPLRFVQAAALLRHRELAIDALANGLAEPDEDPVPLPSVAESAAPAERIARGLTEPARTVLGAAVALGGECPAPPHLPALIDVGHAEAALEELVEAGLAVPAGAHHRLVGPPVAPAVGIPGAAEHFAWWTGHGSVTERQIADEAEVLLAVLRTDQEAGRHTDVVRLAKAAAPSFALALHWGAWERALRFGLESAREAQLVAEEAAFHHELGVLLLACGNGDRARAELEASIALRAALGDARGTANGRAVLALAAASQAAPVPAALPAASRSPLRLLARRPTEKATRRQITTAVAGVALMGALGGAVAFGVSAFGSPAHDGDVNPSSTPSSVSDDTGTPPADASASVSATATASASASASGSASASPSASGPATASSAGAAGGAGTGSSTSAPASTPTAGFPSATQPVTSRPVTPPPTKSKPPTSSPTKSSSSPAPSAPATSSSPPPSPDPSQTSGSVTASSSQ</sequence>
<feature type="region of interest" description="Disordered" evidence="1">
    <location>
        <begin position="605"/>
        <end position="710"/>
    </location>
</feature>
<dbReference type="GO" id="GO:0005524">
    <property type="term" value="F:ATP binding"/>
    <property type="evidence" value="ECO:0007669"/>
    <property type="project" value="UniProtKB-KW"/>
</dbReference>
<gene>
    <name evidence="2" type="ORF">ACFP3V_23885</name>
</gene>
<accession>A0ABW1G9E6</accession>
<feature type="compositionally biased region" description="Basic and acidic residues" evidence="1">
    <location>
        <begin position="55"/>
        <end position="72"/>
    </location>
</feature>
<feature type="compositionally biased region" description="Low complexity" evidence="1">
    <location>
        <begin position="605"/>
        <end position="625"/>
    </location>
</feature>
<feature type="compositionally biased region" description="Low complexity" evidence="1">
    <location>
        <begin position="569"/>
        <end position="593"/>
    </location>
</feature>
<feature type="region of interest" description="Disordered" evidence="1">
    <location>
        <begin position="566"/>
        <end position="593"/>
    </location>
</feature>
<comment type="caution">
    <text evidence="2">The sequence shown here is derived from an EMBL/GenBank/DDBJ whole genome shotgun (WGS) entry which is preliminary data.</text>
</comment>
<keyword evidence="2" id="KW-0547">Nucleotide-binding</keyword>
<dbReference type="EMBL" id="JBHSQJ010000105">
    <property type="protein sequence ID" value="MFC5910249.1"/>
    <property type="molecule type" value="Genomic_DNA"/>
</dbReference>
<keyword evidence="2" id="KW-0067">ATP-binding</keyword>
<proteinExistence type="predicted"/>
<evidence type="ECO:0000256" key="1">
    <source>
        <dbReference type="SAM" id="MobiDB-lite"/>
    </source>
</evidence>
<feature type="region of interest" description="Disordered" evidence="1">
    <location>
        <begin position="43"/>
        <end position="80"/>
    </location>
</feature>
<name>A0ABW1G9E6_9ACTN</name>
<feature type="compositionally biased region" description="Low complexity" evidence="1">
    <location>
        <begin position="667"/>
        <end position="689"/>
    </location>
</feature>
<feature type="region of interest" description="Disordered" evidence="1">
    <location>
        <begin position="1"/>
        <end position="31"/>
    </location>
</feature>
<dbReference type="RefSeq" id="WP_380587071.1">
    <property type="nucleotide sequence ID" value="NZ_JBHSQJ010000105.1"/>
</dbReference>
<evidence type="ECO:0000313" key="2">
    <source>
        <dbReference type="EMBL" id="MFC5910249.1"/>
    </source>
</evidence>
<feature type="compositionally biased region" description="Low complexity" evidence="1">
    <location>
        <begin position="633"/>
        <end position="658"/>
    </location>
</feature>
<keyword evidence="3" id="KW-1185">Reference proteome</keyword>